<protein>
    <submittedName>
        <fullName evidence="2">Uncharacterized protein</fullName>
    </submittedName>
</protein>
<gene>
    <name evidence="2" type="ORF">V1477_020319</name>
</gene>
<keyword evidence="3" id="KW-1185">Reference proteome</keyword>
<name>A0ABD2ALL3_VESMC</name>
<dbReference type="Proteomes" id="UP001607303">
    <property type="component" value="Unassembled WGS sequence"/>
</dbReference>
<accession>A0ABD2ALL3</accession>
<comment type="caution">
    <text evidence="2">The sequence shown here is derived from an EMBL/GenBank/DDBJ whole genome shotgun (WGS) entry which is preliminary data.</text>
</comment>
<feature type="region of interest" description="Disordered" evidence="1">
    <location>
        <begin position="84"/>
        <end position="107"/>
    </location>
</feature>
<dbReference type="AlphaFoldDB" id="A0ABD2ALL3"/>
<evidence type="ECO:0000313" key="3">
    <source>
        <dbReference type="Proteomes" id="UP001607303"/>
    </source>
</evidence>
<organism evidence="2 3">
    <name type="scientific">Vespula maculifrons</name>
    <name type="common">Eastern yellow jacket</name>
    <name type="synonym">Wasp</name>
    <dbReference type="NCBI Taxonomy" id="7453"/>
    <lineage>
        <taxon>Eukaryota</taxon>
        <taxon>Metazoa</taxon>
        <taxon>Ecdysozoa</taxon>
        <taxon>Arthropoda</taxon>
        <taxon>Hexapoda</taxon>
        <taxon>Insecta</taxon>
        <taxon>Pterygota</taxon>
        <taxon>Neoptera</taxon>
        <taxon>Endopterygota</taxon>
        <taxon>Hymenoptera</taxon>
        <taxon>Apocrita</taxon>
        <taxon>Aculeata</taxon>
        <taxon>Vespoidea</taxon>
        <taxon>Vespidae</taxon>
        <taxon>Vespinae</taxon>
        <taxon>Vespula</taxon>
    </lineage>
</organism>
<evidence type="ECO:0000256" key="1">
    <source>
        <dbReference type="SAM" id="MobiDB-lite"/>
    </source>
</evidence>
<evidence type="ECO:0000313" key="2">
    <source>
        <dbReference type="EMBL" id="KAL2721499.1"/>
    </source>
</evidence>
<proteinExistence type="predicted"/>
<sequence>MASLRAVDVYDENVSEITSWLTKVAMVGTVLLSSCSLPTRLYVTLAERSRAPQNPLRALSGQQGTKRRLRPQTSEIITRSPLGAEGLYCPRDRNSKGRPKDSKDTGGLKKTCRRDIIYGCVECFMDDKSRAMEGKQFRRRDLSWRRCSVESHCAIVSQEYNECGLRNTAGS</sequence>
<feature type="compositionally biased region" description="Basic and acidic residues" evidence="1">
    <location>
        <begin position="90"/>
        <end position="107"/>
    </location>
</feature>
<dbReference type="EMBL" id="JAYRBN010000116">
    <property type="protein sequence ID" value="KAL2721499.1"/>
    <property type="molecule type" value="Genomic_DNA"/>
</dbReference>
<dbReference type="PROSITE" id="PS51257">
    <property type="entry name" value="PROKAR_LIPOPROTEIN"/>
    <property type="match status" value="1"/>
</dbReference>
<reference evidence="2 3" key="1">
    <citation type="journal article" date="2024" name="Ann. Entomol. Soc. Am.">
        <title>Genomic analyses of the southern and eastern yellowjacket wasps (Hymenoptera: Vespidae) reveal evolutionary signatures of social life.</title>
        <authorList>
            <person name="Catto M.A."/>
            <person name="Caine P.B."/>
            <person name="Orr S.E."/>
            <person name="Hunt B.G."/>
            <person name="Goodisman M.A.D."/>
        </authorList>
    </citation>
    <scope>NUCLEOTIDE SEQUENCE [LARGE SCALE GENOMIC DNA]</scope>
    <source>
        <strain evidence="2">232</strain>
        <tissue evidence="2">Head and thorax</tissue>
    </source>
</reference>